<keyword evidence="2" id="KW-1185">Reference proteome</keyword>
<protein>
    <submittedName>
        <fullName evidence="1">Uncharacterized protein</fullName>
    </submittedName>
</protein>
<evidence type="ECO:0000313" key="2">
    <source>
        <dbReference type="Proteomes" id="UP000324965"/>
    </source>
</evidence>
<dbReference type="AlphaFoldDB" id="A0A5B0BNM8"/>
<comment type="caution">
    <text evidence="1">The sequence shown here is derived from an EMBL/GenBank/DDBJ whole genome shotgun (WGS) entry which is preliminary data.</text>
</comment>
<proteinExistence type="predicted"/>
<name>A0A5B0BNM8_9ACTN</name>
<sequence>MTAGGPRGAYVVDVRDGRIGQVVECEGGRVRLRPVDGGREWDCPPEAVEEAPVGEVLLARVRRINQEGRLP</sequence>
<gene>
    <name evidence="1" type="ORF">FGF04_01445</name>
</gene>
<dbReference type="Proteomes" id="UP000324965">
    <property type="component" value="Unassembled WGS sequence"/>
</dbReference>
<evidence type="ECO:0000313" key="1">
    <source>
        <dbReference type="EMBL" id="KAA0943031.1"/>
    </source>
</evidence>
<accession>A0A5B0BNM8</accession>
<organism evidence="1 2">
    <name type="scientific">Streptomyces apricus</name>
    <dbReference type="NCBI Taxonomy" id="1828112"/>
    <lineage>
        <taxon>Bacteria</taxon>
        <taxon>Bacillati</taxon>
        <taxon>Actinomycetota</taxon>
        <taxon>Actinomycetes</taxon>
        <taxon>Kitasatosporales</taxon>
        <taxon>Streptomycetaceae</taxon>
        <taxon>Streptomyces</taxon>
    </lineage>
</organism>
<reference evidence="1 2" key="1">
    <citation type="submission" date="2019-05" db="EMBL/GenBank/DDBJ databases">
        <authorList>
            <person name="Hariharan J."/>
            <person name="Choudoir M.J."/>
            <person name="Diebold P."/>
            <person name="Panke-Buisse K."/>
            <person name="Buckley D.H."/>
        </authorList>
    </citation>
    <scope>NUCLEOTIDE SEQUENCE [LARGE SCALE GENOMIC DNA]</scope>
    <source>
        <strain evidence="1 2">SUN51</strain>
    </source>
</reference>
<dbReference type="EMBL" id="VDFC01000004">
    <property type="protein sequence ID" value="KAA0943031.1"/>
    <property type="molecule type" value="Genomic_DNA"/>
</dbReference>
<dbReference type="OrthoDB" id="3855669at2"/>